<dbReference type="Gene3D" id="3.10.129.10">
    <property type="entry name" value="Hotdog Thioesterase"/>
    <property type="match status" value="1"/>
</dbReference>
<dbReference type="InterPro" id="IPR006683">
    <property type="entry name" value="Thioestr_dom"/>
</dbReference>
<sequence length="238" mass="26588">MGVVRGILGTFAKGTVVVTSFGLGLALFARPWPDSPIWTKPRELVQHKSFKSNLSISEQCAKLQSYEHFKDSSVFQKYINDTSKNYVLFDMEKLIPAAHKYNQVSRGLLNLNDPIVLIDREEGELVLFGKTAHADIVGFDGKIHNGIVLTLLDESLCFCGFDKLPNKRGVTANLNVNFDGKLQPNSTFILTAKVEDARGRKVKINGDIKSLNGDAVADAKCLLVEPKWFKWLTWVDLF</sequence>
<dbReference type="PANTHER" id="PTHR47260:SF4">
    <property type="entry name" value="MIOREX COMPLEX COMPONENT 3"/>
    <property type="match status" value="1"/>
</dbReference>
<keyword evidence="3" id="KW-1185">Reference proteome</keyword>
<dbReference type="CDD" id="cd03440">
    <property type="entry name" value="hot_dog"/>
    <property type="match status" value="1"/>
</dbReference>
<dbReference type="InterPro" id="IPR029069">
    <property type="entry name" value="HotDog_dom_sf"/>
</dbReference>
<dbReference type="SUPFAM" id="SSF54637">
    <property type="entry name" value="Thioesterase/thiol ester dehydrase-isomerase"/>
    <property type="match status" value="1"/>
</dbReference>
<evidence type="ECO:0000313" key="2">
    <source>
        <dbReference type="EMBL" id="GMM44004.1"/>
    </source>
</evidence>
<protein>
    <submittedName>
        <fullName evidence="2">Mrx3 protein</fullName>
    </submittedName>
</protein>
<evidence type="ECO:0000259" key="1">
    <source>
        <dbReference type="Pfam" id="PF03061"/>
    </source>
</evidence>
<dbReference type="PANTHER" id="PTHR47260">
    <property type="entry name" value="UPF0644 PROTEIN PB2B4.06"/>
    <property type="match status" value="1"/>
</dbReference>
<dbReference type="Proteomes" id="UP001378960">
    <property type="component" value="Unassembled WGS sequence"/>
</dbReference>
<feature type="domain" description="Thioesterase" evidence="1">
    <location>
        <begin position="141"/>
        <end position="214"/>
    </location>
</feature>
<evidence type="ECO:0000313" key="3">
    <source>
        <dbReference type="Proteomes" id="UP001378960"/>
    </source>
</evidence>
<proteinExistence type="predicted"/>
<dbReference type="EMBL" id="BTGB01000001">
    <property type="protein sequence ID" value="GMM44004.1"/>
    <property type="molecule type" value="Genomic_DNA"/>
</dbReference>
<dbReference type="Pfam" id="PF03061">
    <property type="entry name" value="4HBT"/>
    <property type="match status" value="1"/>
</dbReference>
<gene>
    <name evidence="2" type="ORF">DAPK24_005790</name>
</gene>
<organism evidence="2 3">
    <name type="scientific">Pichia kluyveri</name>
    <name type="common">Yeast</name>
    <dbReference type="NCBI Taxonomy" id="36015"/>
    <lineage>
        <taxon>Eukaryota</taxon>
        <taxon>Fungi</taxon>
        <taxon>Dikarya</taxon>
        <taxon>Ascomycota</taxon>
        <taxon>Saccharomycotina</taxon>
        <taxon>Pichiomycetes</taxon>
        <taxon>Pichiales</taxon>
        <taxon>Pichiaceae</taxon>
        <taxon>Pichia</taxon>
    </lineage>
</organism>
<comment type="caution">
    <text evidence="2">The sequence shown here is derived from an EMBL/GenBank/DDBJ whole genome shotgun (WGS) entry which is preliminary data.</text>
</comment>
<name>A0AAV5QXU6_PICKL</name>
<dbReference type="InterPro" id="IPR052061">
    <property type="entry name" value="PTE-AB_protein"/>
</dbReference>
<reference evidence="2 3" key="1">
    <citation type="journal article" date="2023" name="Elife">
        <title>Identification of key yeast species and microbe-microbe interactions impacting larval growth of Drosophila in the wild.</title>
        <authorList>
            <person name="Mure A."/>
            <person name="Sugiura Y."/>
            <person name="Maeda R."/>
            <person name="Honda K."/>
            <person name="Sakurai N."/>
            <person name="Takahashi Y."/>
            <person name="Watada M."/>
            <person name="Katoh T."/>
            <person name="Gotoh A."/>
            <person name="Gotoh Y."/>
            <person name="Taniguchi I."/>
            <person name="Nakamura K."/>
            <person name="Hayashi T."/>
            <person name="Katayama T."/>
            <person name="Uemura T."/>
            <person name="Hattori Y."/>
        </authorList>
    </citation>
    <scope>NUCLEOTIDE SEQUENCE [LARGE SCALE GENOMIC DNA]</scope>
    <source>
        <strain evidence="2 3">PK-24</strain>
    </source>
</reference>
<dbReference type="AlphaFoldDB" id="A0AAV5QXU6"/>
<accession>A0AAV5QXU6</accession>